<reference evidence="2 3" key="1">
    <citation type="journal article" date="2017" name="Poromechanics V (2013)">
        <title>Genomic Characterization of the Arsenic-Tolerant Actinobacterium, &lt;i&gt;Rhodococcus erythropolis&lt;/i&gt; S43.</title>
        <authorList>
            <person name="Retamal-Morales G."/>
            <person name="Mehnert M."/>
            <person name="Schwabe R."/>
            <person name="Tischler D."/>
            <person name="Schloemann M."/>
            <person name="Levican G.J."/>
        </authorList>
    </citation>
    <scope>NUCLEOTIDE SEQUENCE [LARGE SCALE GENOMIC DNA]</scope>
    <source>
        <strain evidence="2 3">S43</strain>
    </source>
</reference>
<dbReference type="Pfam" id="PF13274">
    <property type="entry name" value="SocA_Panacea"/>
    <property type="match status" value="1"/>
</dbReference>
<evidence type="ECO:0000313" key="2">
    <source>
        <dbReference type="EMBL" id="KAB2582463.1"/>
    </source>
</evidence>
<dbReference type="EMBL" id="MRBO01000686">
    <property type="protein sequence ID" value="KAB2582463.1"/>
    <property type="molecule type" value="Genomic_DNA"/>
</dbReference>
<evidence type="ECO:0000259" key="1">
    <source>
        <dbReference type="Pfam" id="PF13274"/>
    </source>
</evidence>
<protein>
    <recommendedName>
        <fullName evidence="1">Antitoxin SocA-like Panacea domain-containing protein</fullName>
    </recommendedName>
</protein>
<dbReference type="AlphaFoldDB" id="A0A5N5DXK9"/>
<sequence>MAFDATRVCNNILQRAFDEDVPVTPMKLQKILYFVASEYAKDTEKPLLSEPFQQWQYGPVVASVYSEFKPFGSGSIRRYAKDSQGKAYVVNESKNPRLREALDRVWPVVKDRGAVPLSRITHLPESAWRKAFDANERYIDEDDIRLDETYRPKLGLD</sequence>
<name>A0A5N5DXK9_RHOER</name>
<dbReference type="InterPro" id="IPR025272">
    <property type="entry name" value="SocA_Panacea"/>
</dbReference>
<dbReference type="Proteomes" id="UP000325576">
    <property type="component" value="Unassembled WGS sequence"/>
</dbReference>
<comment type="caution">
    <text evidence="2">The sequence shown here is derived from an EMBL/GenBank/DDBJ whole genome shotgun (WGS) entry which is preliminary data.</text>
</comment>
<accession>A0A5N5DXK9</accession>
<organism evidence="2 3">
    <name type="scientific">Rhodococcus erythropolis</name>
    <name type="common">Arthrobacter picolinophilus</name>
    <dbReference type="NCBI Taxonomy" id="1833"/>
    <lineage>
        <taxon>Bacteria</taxon>
        <taxon>Bacillati</taxon>
        <taxon>Actinomycetota</taxon>
        <taxon>Actinomycetes</taxon>
        <taxon>Mycobacteriales</taxon>
        <taxon>Nocardiaceae</taxon>
        <taxon>Rhodococcus</taxon>
        <taxon>Rhodococcus erythropolis group</taxon>
    </lineage>
</organism>
<gene>
    <name evidence="2" type="ORF">BS297_25645</name>
</gene>
<feature type="domain" description="Antitoxin SocA-like Panacea" evidence="1">
    <location>
        <begin position="28"/>
        <end position="128"/>
    </location>
</feature>
<proteinExistence type="predicted"/>
<evidence type="ECO:0000313" key="3">
    <source>
        <dbReference type="Proteomes" id="UP000325576"/>
    </source>
</evidence>